<dbReference type="InterPro" id="IPR032710">
    <property type="entry name" value="NTF2-like_dom_sf"/>
</dbReference>
<feature type="domain" description="NTF2-like N-terminal transpeptidase" evidence="3">
    <location>
        <begin position="28"/>
        <end position="135"/>
    </location>
</feature>
<dbReference type="SUPFAM" id="SSF56519">
    <property type="entry name" value="Penicillin binding protein dimerisation domain"/>
    <property type="match status" value="1"/>
</dbReference>
<keyword evidence="4" id="KW-0808">Transferase</keyword>
<dbReference type="GO" id="GO:0071555">
    <property type="term" value="P:cell wall organization"/>
    <property type="evidence" value="ECO:0007669"/>
    <property type="project" value="TreeGrafter"/>
</dbReference>
<dbReference type="SUPFAM" id="SSF54427">
    <property type="entry name" value="NTF2-like"/>
    <property type="match status" value="1"/>
</dbReference>
<sequence>MSARRRRGALAVLLLVAATTAGCSGNDPEDALSAFLDAVASGDVAAAAANTDSPDAAATVLSQVRGVLEPESLDVDDEEVKEPNGDTVTAGYQLTWHLPHGRTWTYRADALLRAAENGWQVHWQPTVVHPQLAVGQTLGLLPQLPDTAPVLDRDGVPLMRPQTVIGVAVDPQKTGNASAVAGSLAKALHRFEPSVTGRSVLDGMSKTKPGDAYPVISLRAGDYQRVKPVIYDLPGVRFASQERLLPVTRGSGQQVLPGIRALVEQQLAGAAGWRIITRGVTGSEVSELKAEPPRPSAAVTSTLSARIQAVAEKALETEPYPAALVAIQPSSGDILAVAQNRPADDEGSLALAGRFPPGSTFKIVTAAAALATGDVDAGSPVDCPGTTTIENRVVPNEGRFDLGRVPLTTAFARSCNTTFARLAAGLPSSALTDAARSFGIGADFVVPGLTTVTGAVPASDSAVQRAENGFGQGTVVTSPFGLALAAATVQAGKVPTPSIVKGLPATTQNVGDPPSDDVLGALRGMMREVVTAGTATGLRDIPDVAGKTGTAQFGDGSRSHGWFVGYRGDLAFAVLLTEAGSSKPAVQAAHRFLAGVG</sequence>
<dbReference type="EMBL" id="CABVGP010000002">
    <property type="protein sequence ID" value="VVJ20256.1"/>
    <property type="molecule type" value="Genomic_DNA"/>
</dbReference>
<reference evidence="4 5" key="1">
    <citation type="submission" date="2019-09" db="EMBL/GenBank/DDBJ databases">
        <authorList>
            <person name="Leyn A S."/>
        </authorList>
    </citation>
    <scope>NUCLEOTIDE SEQUENCE [LARGE SCALE GENOMIC DNA]</scope>
    <source>
        <strain evidence="4">AA231_1</strain>
    </source>
</reference>
<dbReference type="InterPro" id="IPR001460">
    <property type="entry name" value="PCN-bd_Tpept"/>
</dbReference>
<dbReference type="GO" id="GO:0051301">
    <property type="term" value="P:cell division"/>
    <property type="evidence" value="ECO:0007669"/>
    <property type="project" value="UniProtKB-KW"/>
</dbReference>
<evidence type="ECO:0000259" key="3">
    <source>
        <dbReference type="Pfam" id="PF05223"/>
    </source>
</evidence>
<name>A0A6I8LXM9_9PSEU</name>
<dbReference type="RefSeq" id="WP_196425530.1">
    <property type="nucleotide sequence ID" value="NZ_CABVGP010000002.1"/>
</dbReference>
<feature type="signal peptide" evidence="1">
    <location>
        <begin position="1"/>
        <end position="23"/>
    </location>
</feature>
<dbReference type="AlphaFoldDB" id="A0A6I8LXM9"/>
<keyword evidence="5" id="KW-1185">Reference proteome</keyword>
<dbReference type="GO" id="GO:0071972">
    <property type="term" value="F:peptidoglycan L,D-transpeptidase activity"/>
    <property type="evidence" value="ECO:0007669"/>
    <property type="project" value="TreeGrafter"/>
</dbReference>
<dbReference type="InterPro" id="IPR036138">
    <property type="entry name" value="PBP_dimer_sf"/>
</dbReference>
<dbReference type="Pfam" id="PF00905">
    <property type="entry name" value="Transpeptidase"/>
    <property type="match status" value="1"/>
</dbReference>
<dbReference type="PROSITE" id="PS51257">
    <property type="entry name" value="PROKAR_LIPOPROTEIN"/>
    <property type="match status" value="1"/>
</dbReference>
<dbReference type="PANTHER" id="PTHR30627:SF24">
    <property type="entry name" value="PENICILLIN-BINDING PROTEIN 4B"/>
    <property type="match status" value="1"/>
</dbReference>
<evidence type="ECO:0000259" key="2">
    <source>
        <dbReference type="Pfam" id="PF00905"/>
    </source>
</evidence>
<keyword evidence="4" id="KW-0131">Cell cycle</keyword>
<keyword evidence="4" id="KW-0132">Cell division</keyword>
<dbReference type="InterPro" id="IPR007887">
    <property type="entry name" value="MecA_N"/>
</dbReference>
<evidence type="ECO:0000313" key="5">
    <source>
        <dbReference type="Proteomes" id="UP000399805"/>
    </source>
</evidence>
<dbReference type="Pfam" id="PF05223">
    <property type="entry name" value="MecA_N"/>
    <property type="match status" value="1"/>
</dbReference>
<dbReference type="GO" id="GO:0005886">
    <property type="term" value="C:plasma membrane"/>
    <property type="evidence" value="ECO:0007669"/>
    <property type="project" value="TreeGrafter"/>
</dbReference>
<dbReference type="Proteomes" id="UP000399805">
    <property type="component" value="Unassembled WGS sequence"/>
</dbReference>
<protein>
    <submittedName>
        <fullName evidence="4">Cell division protein FtsI [Peptidoglycan synthetase] (EC)</fullName>
        <ecNumber evidence="4">2.4.1.129</ecNumber>
    </submittedName>
</protein>
<evidence type="ECO:0000313" key="4">
    <source>
        <dbReference type="EMBL" id="VVJ20256.1"/>
    </source>
</evidence>
<accession>A0A6I8LXM9</accession>
<gene>
    <name evidence="4" type="ORF">AA23TX_05277</name>
</gene>
<dbReference type="InterPro" id="IPR012338">
    <property type="entry name" value="Beta-lactam/transpept-like"/>
</dbReference>
<dbReference type="GO" id="GO:0008658">
    <property type="term" value="F:penicillin binding"/>
    <property type="evidence" value="ECO:0007669"/>
    <property type="project" value="InterPro"/>
</dbReference>
<keyword evidence="1" id="KW-0732">Signal</keyword>
<dbReference type="GO" id="GO:0046677">
    <property type="term" value="P:response to antibiotic"/>
    <property type="evidence" value="ECO:0007669"/>
    <property type="project" value="InterPro"/>
</dbReference>
<dbReference type="Gene3D" id="3.40.710.10">
    <property type="entry name" value="DD-peptidase/beta-lactamase superfamily"/>
    <property type="match status" value="1"/>
</dbReference>
<dbReference type="SUPFAM" id="SSF56601">
    <property type="entry name" value="beta-lactamase/transpeptidase-like"/>
    <property type="match status" value="1"/>
</dbReference>
<dbReference type="EC" id="2.4.1.129" evidence="4"/>
<dbReference type="PANTHER" id="PTHR30627">
    <property type="entry name" value="PEPTIDOGLYCAN D,D-TRANSPEPTIDASE"/>
    <property type="match status" value="1"/>
</dbReference>
<dbReference type="GO" id="GO:0016757">
    <property type="term" value="F:glycosyltransferase activity"/>
    <property type="evidence" value="ECO:0007669"/>
    <property type="project" value="UniProtKB-KW"/>
</dbReference>
<proteinExistence type="predicted"/>
<keyword evidence="4" id="KW-0328">Glycosyltransferase</keyword>
<evidence type="ECO:0000256" key="1">
    <source>
        <dbReference type="SAM" id="SignalP"/>
    </source>
</evidence>
<feature type="domain" description="Penicillin-binding protein transpeptidase" evidence="2">
    <location>
        <begin position="323"/>
        <end position="583"/>
    </location>
</feature>
<organism evidence="4 5">
    <name type="scientific">Amycolatopsis camponoti</name>
    <dbReference type="NCBI Taxonomy" id="2606593"/>
    <lineage>
        <taxon>Bacteria</taxon>
        <taxon>Bacillati</taxon>
        <taxon>Actinomycetota</taxon>
        <taxon>Actinomycetes</taxon>
        <taxon>Pseudonocardiales</taxon>
        <taxon>Pseudonocardiaceae</taxon>
        <taxon>Amycolatopsis</taxon>
    </lineage>
</organism>
<feature type="chain" id="PRO_5026126190" evidence="1">
    <location>
        <begin position="24"/>
        <end position="597"/>
    </location>
</feature>
<dbReference type="InterPro" id="IPR050515">
    <property type="entry name" value="Beta-lactam/transpept"/>
</dbReference>